<evidence type="ECO:0000256" key="5">
    <source>
        <dbReference type="ARBA" id="ARBA00023242"/>
    </source>
</evidence>
<dbReference type="Pfam" id="PF00172">
    <property type="entry name" value="Zn_clus"/>
    <property type="match status" value="1"/>
</dbReference>
<comment type="subcellular location">
    <subcellularLocation>
        <location evidence="1">Nucleus</location>
    </subcellularLocation>
</comment>
<evidence type="ECO:0000313" key="7">
    <source>
        <dbReference type="EMBL" id="RAL02486.1"/>
    </source>
</evidence>
<evidence type="ECO:0000256" key="2">
    <source>
        <dbReference type="ARBA" id="ARBA00023015"/>
    </source>
</evidence>
<dbReference type="InterPro" id="IPR001138">
    <property type="entry name" value="Zn2Cys6_DnaBD"/>
</dbReference>
<evidence type="ECO:0000256" key="3">
    <source>
        <dbReference type="ARBA" id="ARBA00023125"/>
    </source>
</evidence>
<dbReference type="CDD" id="cd00067">
    <property type="entry name" value="GAL4"/>
    <property type="match status" value="1"/>
</dbReference>
<dbReference type="AlphaFoldDB" id="A0A395H405"/>
<organism evidence="7 8">
    <name type="scientific">Aspergillus ibericus CBS 121593</name>
    <dbReference type="NCBI Taxonomy" id="1448316"/>
    <lineage>
        <taxon>Eukaryota</taxon>
        <taxon>Fungi</taxon>
        <taxon>Dikarya</taxon>
        <taxon>Ascomycota</taxon>
        <taxon>Pezizomycotina</taxon>
        <taxon>Eurotiomycetes</taxon>
        <taxon>Eurotiomycetidae</taxon>
        <taxon>Eurotiales</taxon>
        <taxon>Aspergillaceae</taxon>
        <taxon>Aspergillus</taxon>
        <taxon>Aspergillus subgen. Circumdati</taxon>
    </lineage>
</organism>
<dbReference type="Gene3D" id="4.10.240.10">
    <property type="entry name" value="Zn(2)-C6 fungal-type DNA-binding domain"/>
    <property type="match status" value="1"/>
</dbReference>
<dbReference type="PROSITE" id="PS50048">
    <property type="entry name" value="ZN2_CY6_FUNGAL_2"/>
    <property type="match status" value="1"/>
</dbReference>
<dbReference type="GO" id="GO:0005634">
    <property type="term" value="C:nucleus"/>
    <property type="evidence" value="ECO:0007669"/>
    <property type="project" value="UniProtKB-SubCell"/>
</dbReference>
<protein>
    <recommendedName>
        <fullName evidence="6">Zn(2)-C6 fungal-type domain-containing protein</fullName>
    </recommendedName>
</protein>
<dbReference type="Proteomes" id="UP000249402">
    <property type="component" value="Unassembled WGS sequence"/>
</dbReference>
<dbReference type="GO" id="GO:0008270">
    <property type="term" value="F:zinc ion binding"/>
    <property type="evidence" value="ECO:0007669"/>
    <property type="project" value="InterPro"/>
</dbReference>
<dbReference type="GO" id="GO:0000981">
    <property type="term" value="F:DNA-binding transcription factor activity, RNA polymerase II-specific"/>
    <property type="evidence" value="ECO:0007669"/>
    <property type="project" value="InterPro"/>
</dbReference>
<dbReference type="GeneID" id="37224025"/>
<keyword evidence="3" id="KW-0238">DNA-binding</keyword>
<feature type="domain" description="Zn(2)-C6 fungal-type" evidence="6">
    <location>
        <begin position="11"/>
        <end position="39"/>
    </location>
</feature>
<dbReference type="PANTHER" id="PTHR37534">
    <property type="entry name" value="TRANSCRIPTIONAL ACTIVATOR PROTEIN UGA3"/>
    <property type="match status" value="1"/>
</dbReference>
<dbReference type="PANTHER" id="PTHR37534:SF38">
    <property type="entry name" value="ZN(2)-C6 FUNGAL-TYPE DOMAIN-CONTAINING PROTEIN"/>
    <property type="match status" value="1"/>
</dbReference>
<dbReference type="InterPro" id="IPR036864">
    <property type="entry name" value="Zn2-C6_fun-type_DNA-bd_sf"/>
</dbReference>
<proteinExistence type="predicted"/>
<evidence type="ECO:0000256" key="4">
    <source>
        <dbReference type="ARBA" id="ARBA00023163"/>
    </source>
</evidence>
<accession>A0A395H405</accession>
<keyword evidence="2" id="KW-0805">Transcription regulation</keyword>
<keyword evidence="8" id="KW-1185">Reference proteome</keyword>
<dbReference type="OrthoDB" id="3251668at2759"/>
<dbReference type="EMBL" id="KZ824431">
    <property type="protein sequence ID" value="RAL02486.1"/>
    <property type="molecule type" value="Genomic_DNA"/>
</dbReference>
<keyword evidence="5" id="KW-0539">Nucleus</keyword>
<gene>
    <name evidence="7" type="ORF">BO80DRAFT_423906</name>
</gene>
<dbReference type="SUPFAM" id="SSF57701">
    <property type="entry name" value="Zn2/Cys6 DNA-binding domain"/>
    <property type="match status" value="1"/>
</dbReference>
<evidence type="ECO:0000256" key="1">
    <source>
        <dbReference type="ARBA" id="ARBA00004123"/>
    </source>
</evidence>
<dbReference type="VEuPathDB" id="FungiDB:BO80DRAFT_423906"/>
<dbReference type="GO" id="GO:0000976">
    <property type="term" value="F:transcription cis-regulatory region binding"/>
    <property type="evidence" value="ECO:0007669"/>
    <property type="project" value="TreeGrafter"/>
</dbReference>
<evidence type="ECO:0000313" key="8">
    <source>
        <dbReference type="Proteomes" id="UP000249402"/>
    </source>
</evidence>
<dbReference type="SMART" id="SM00066">
    <property type="entry name" value="GAL4"/>
    <property type="match status" value="1"/>
</dbReference>
<evidence type="ECO:0000259" key="6">
    <source>
        <dbReference type="PROSITE" id="PS50048"/>
    </source>
</evidence>
<name>A0A395H405_9EURO</name>
<sequence length="440" mass="50219">MSTRASTADKDCPKCRTRRIKCDRSMPACRKCTSRGYSCPGYSRILKWIQGVASRGRLAGRQLPIPPHLAVASTVASDASVTTSELMHHYHRNVSTRLAWVDGPTNPWRLVIIPLAGTSPTVLHAVLALSSEDLAARFPPEHPRRQLLQAVSVRRRNQALASVAQLIRRMREGSSSEAQCALAATLILYNVELLGAASAKWWMHLEAARVIRQWKEHASHGRSEIDAFLVYEQYYASVFAGLTTFNTLNECETYADSNALFGDFVDIINQVTRIERRQYNQPYASDSSLLDTMVQDVEAAKTRMHERDLVLCWQTEDARISFQHLVWIFYYACLIYVYHVLASSYPLPCWRDSILTHLALIPDKRAFAQDLVWPLFIAGTECRECPEKQELVAHELELVMEISGTLDRRNVLSFLRQYWSESSGTWIQLMRRSERRMLIL</sequence>
<dbReference type="GO" id="GO:0045944">
    <property type="term" value="P:positive regulation of transcription by RNA polymerase II"/>
    <property type="evidence" value="ECO:0007669"/>
    <property type="project" value="TreeGrafter"/>
</dbReference>
<reference evidence="7 8" key="1">
    <citation type="submission" date="2018-02" db="EMBL/GenBank/DDBJ databases">
        <title>The genomes of Aspergillus section Nigri reveals drivers in fungal speciation.</title>
        <authorList>
            <consortium name="DOE Joint Genome Institute"/>
            <person name="Vesth T.C."/>
            <person name="Nybo J."/>
            <person name="Theobald S."/>
            <person name="Brandl J."/>
            <person name="Frisvad J.C."/>
            <person name="Nielsen K.F."/>
            <person name="Lyhne E.K."/>
            <person name="Kogle M.E."/>
            <person name="Kuo A."/>
            <person name="Riley R."/>
            <person name="Clum A."/>
            <person name="Nolan M."/>
            <person name="Lipzen A."/>
            <person name="Salamov A."/>
            <person name="Henrissat B."/>
            <person name="Wiebenga A."/>
            <person name="De vries R.P."/>
            <person name="Grigoriev I.V."/>
            <person name="Mortensen U.H."/>
            <person name="Andersen M.R."/>
            <person name="Baker S.E."/>
        </authorList>
    </citation>
    <scope>NUCLEOTIDE SEQUENCE [LARGE SCALE GENOMIC DNA]</scope>
    <source>
        <strain evidence="7 8">CBS 121593</strain>
    </source>
</reference>
<dbReference type="RefSeq" id="XP_025576813.1">
    <property type="nucleotide sequence ID" value="XM_025719160.1"/>
</dbReference>
<dbReference type="InterPro" id="IPR021858">
    <property type="entry name" value="Fun_TF"/>
</dbReference>
<keyword evidence="4" id="KW-0804">Transcription</keyword>
<dbReference type="Pfam" id="PF11951">
    <property type="entry name" value="Fungal_trans_2"/>
    <property type="match status" value="1"/>
</dbReference>